<dbReference type="RefSeq" id="XP_004333008.1">
    <property type="nucleotide sequence ID" value="XM_004332960.1"/>
</dbReference>
<name>L8GCU7_ACACF</name>
<dbReference type="SUPFAM" id="SSF56219">
    <property type="entry name" value="DNase I-like"/>
    <property type="match status" value="1"/>
</dbReference>
<keyword evidence="2" id="KW-1185">Reference proteome</keyword>
<dbReference type="Gene3D" id="3.60.10.10">
    <property type="entry name" value="Endonuclease/exonuclease/phosphatase"/>
    <property type="match status" value="1"/>
</dbReference>
<proteinExistence type="predicted"/>
<dbReference type="AlphaFoldDB" id="L8GCU7"/>
<gene>
    <name evidence="1" type="ORF">ACA1_354330</name>
</gene>
<evidence type="ECO:0000313" key="1">
    <source>
        <dbReference type="EMBL" id="ELR10995.1"/>
    </source>
</evidence>
<dbReference type="Proteomes" id="UP000011083">
    <property type="component" value="Unassembled WGS sequence"/>
</dbReference>
<dbReference type="KEGG" id="acan:ACA1_354330"/>
<dbReference type="InterPro" id="IPR036691">
    <property type="entry name" value="Endo/exonu/phosph_ase_sf"/>
</dbReference>
<protein>
    <submittedName>
        <fullName evidence="1">Uncharacterized protein</fullName>
    </submittedName>
</protein>
<dbReference type="STRING" id="1257118.L8GCU7"/>
<accession>L8GCU7</accession>
<organism evidence="1 2">
    <name type="scientific">Acanthamoeba castellanii (strain ATCC 30010 / Neff)</name>
    <dbReference type="NCBI Taxonomy" id="1257118"/>
    <lineage>
        <taxon>Eukaryota</taxon>
        <taxon>Amoebozoa</taxon>
        <taxon>Discosea</taxon>
        <taxon>Longamoebia</taxon>
        <taxon>Centramoebida</taxon>
        <taxon>Acanthamoebidae</taxon>
        <taxon>Acanthamoeba</taxon>
    </lineage>
</organism>
<dbReference type="VEuPathDB" id="AmoebaDB:ACA1_354330"/>
<reference evidence="1 2" key="1">
    <citation type="journal article" date="2013" name="Genome Biol.">
        <title>Genome of Acanthamoeba castellanii highlights extensive lateral gene transfer and early evolution of tyrosine kinase signaling.</title>
        <authorList>
            <person name="Clarke M."/>
            <person name="Lohan A.J."/>
            <person name="Liu B."/>
            <person name="Lagkouvardos I."/>
            <person name="Roy S."/>
            <person name="Zafar N."/>
            <person name="Bertelli C."/>
            <person name="Schilde C."/>
            <person name="Kianianmomeni A."/>
            <person name="Burglin T.R."/>
            <person name="Frech C."/>
            <person name="Turcotte B."/>
            <person name="Kopec K.O."/>
            <person name="Synnott J.M."/>
            <person name="Choo C."/>
            <person name="Paponov I."/>
            <person name="Finkler A."/>
            <person name="Soon Heng Tan C."/>
            <person name="Hutchins A.P."/>
            <person name="Weinmeier T."/>
            <person name="Rattei T."/>
            <person name="Chu J.S."/>
            <person name="Gimenez G."/>
            <person name="Irimia M."/>
            <person name="Rigden D.J."/>
            <person name="Fitzpatrick D.A."/>
            <person name="Lorenzo-Morales J."/>
            <person name="Bateman A."/>
            <person name="Chiu C.H."/>
            <person name="Tang P."/>
            <person name="Hegemann P."/>
            <person name="Fromm H."/>
            <person name="Raoult D."/>
            <person name="Greub G."/>
            <person name="Miranda-Saavedra D."/>
            <person name="Chen N."/>
            <person name="Nash P."/>
            <person name="Ginger M.L."/>
            <person name="Horn M."/>
            <person name="Schaap P."/>
            <person name="Caler L."/>
            <person name="Loftus B."/>
        </authorList>
    </citation>
    <scope>NUCLEOTIDE SEQUENCE [LARGE SCALE GENOMIC DNA]</scope>
    <source>
        <strain evidence="1 2">Neff</strain>
    </source>
</reference>
<sequence length="195" mass="22368">MEGKAFQQMLNWMEKKGLLLYFKVFCCNQDSSVLHQLNTDPQTAHVQVVHNPGHTKKNFVKDLKKAFGGDIPKSIFFSSTYVMHMWLLVIRGNLGSPGAAYTALWHALGFTISLLNQAQFNLMDKHLHNDHIYSTYKKRETEVRRTIDYIWYPADAMVPVALLAVPAVSDLPDRLPCRNHPSDHLALYAELAWRE</sequence>
<dbReference type="GeneID" id="14911419"/>
<dbReference type="EMBL" id="KB008167">
    <property type="protein sequence ID" value="ELR10995.1"/>
    <property type="molecule type" value="Genomic_DNA"/>
</dbReference>
<evidence type="ECO:0000313" key="2">
    <source>
        <dbReference type="Proteomes" id="UP000011083"/>
    </source>
</evidence>